<reference evidence="1 2" key="1">
    <citation type="submission" date="2019-06" db="EMBL/GenBank/DDBJ databases">
        <title>Draft genomes of female and male turbot (Scophthalmus maximus).</title>
        <authorList>
            <person name="Xu H."/>
            <person name="Xu X.-W."/>
            <person name="Shao C."/>
            <person name="Chen S."/>
        </authorList>
    </citation>
    <scope>NUCLEOTIDE SEQUENCE [LARGE SCALE GENOMIC DNA]</scope>
    <source>
        <strain evidence="1">Ysfricsl-2016a</strain>
        <tissue evidence="1">Blood</tissue>
    </source>
</reference>
<evidence type="ECO:0000313" key="1">
    <source>
        <dbReference type="EMBL" id="KAF0047004.1"/>
    </source>
</evidence>
<evidence type="ECO:0000313" key="2">
    <source>
        <dbReference type="Proteomes" id="UP000438429"/>
    </source>
</evidence>
<comment type="caution">
    <text evidence="1">The sequence shown here is derived from an EMBL/GenBank/DDBJ whole genome shotgun (WGS) entry which is preliminary data.</text>
</comment>
<protein>
    <submittedName>
        <fullName evidence="1">Uncharacterized protein</fullName>
    </submittedName>
</protein>
<gene>
    <name evidence="1" type="ORF">F2P81_000637</name>
</gene>
<dbReference type="AlphaFoldDB" id="A0A6A4TUY9"/>
<dbReference type="EMBL" id="VEVO01000001">
    <property type="protein sequence ID" value="KAF0047004.1"/>
    <property type="molecule type" value="Genomic_DNA"/>
</dbReference>
<proteinExistence type="predicted"/>
<accession>A0A6A4TUY9</accession>
<name>A0A6A4TUY9_SCOMX</name>
<sequence>MPGRLSLQALRMRSSEVKELRHEEDANFRSSLLILSEEIKSRTERLLLEVTKYQCCPLNRALGMRHPQRHRRAPQSP</sequence>
<dbReference type="Proteomes" id="UP000438429">
    <property type="component" value="Unassembled WGS sequence"/>
</dbReference>
<organism evidence="1 2">
    <name type="scientific">Scophthalmus maximus</name>
    <name type="common">Turbot</name>
    <name type="synonym">Psetta maxima</name>
    <dbReference type="NCBI Taxonomy" id="52904"/>
    <lineage>
        <taxon>Eukaryota</taxon>
        <taxon>Metazoa</taxon>
        <taxon>Chordata</taxon>
        <taxon>Craniata</taxon>
        <taxon>Vertebrata</taxon>
        <taxon>Euteleostomi</taxon>
        <taxon>Actinopterygii</taxon>
        <taxon>Neopterygii</taxon>
        <taxon>Teleostei</taxon>
        <taxon>Neoteleostei</taxon>
        <taxon>Acanthomorphata</taxon>
        <taxon>Carangaria</taxon>
        <taxon>Pleuronectiformes</taxon>
        <taxon>Pleuronectoidei</taxon>
        <taxon>Scophthalmidae</taxon>
        <taxon>Scophthalmus</taxon>
    </lineage>
</organism>